<evidence type="ECO:0000313" key="8">
    <source>
        <dbReference type="EMBL" id="VDL60011.1"/>
    </source>
</evidence>
<feature type="domain" description="C3H1-type" evidence="7">
    <location>
        <begin position="1"/>
        <end position="27"/>
    </location>
</feature>
<reference evidence="12" key="1">
    <citation type="submission" date="2017-02" db="UniProtKB">
        <authorList>
            <consortium name="WormBaseParasite"/>
        </authorList>
    </citation>
    <scope>IDENTIFICATION</scope>
</reference>
<evidence type="ECO:0000313" key="9">
    <source>
        <dbReference type="EMBL" id="VUZ43909.1"/>
    </source>
</evidence>
<dbReference type="EC" id="2.3.2.27" evidence="2"/>
<proteinExistence type="predicted"/>
<evidence type="ECO:0000256" key="5">
    <source>
        <dbReference type="ARBA" id="ARBA00022833"/>
    </source>
</evidence>
<evidence type="ECO:0000256" key="2">
    <source>
        <dbReference type="ARBA" id="ARBA00012483"/>
    </source>
</evidence>
<evidence type="ECO:0000313" key="11">
    <source>
        <dbReference type="Proteomes" id="UP000321570"/>
    </source>
</evidence>
<dbReference type="GO" id="GO:0000209">
    <property type="term" value="P:protein polyubiquitination"/>
    <property type="evidence" value="ECO:0007669"/>
    <property type="project" value="InterPro"/>
</dbReference>
<dbReference type="Pfam" id="PF18345">
    <property type="entry name" value="zf_CCCH_4"/>
    <property type="match status" value="1"/>
</dbReference>
<dbReference type="SUPFAM" id="SSF90229">
    <property type="entry name" value="CCCH zinc finger"/>
    <property type="match status" value="2"/>
</dbReference>
<dbReference type="EMBL" id="UYSG01010965">
    <property type="protein sequence ID" value="VDL60011.1"/>
    <property type="molecule type" value="Genomic_DNA"/>
</dbReference>
<evidence type="ECO:0000313" key="12">
    <source>
        <dbReference type="WBParaSite" id="HDID_0000769501-mRNA-1"/>
    </source>
</evidence>
<dbReference type="GO" id="GO:0061630">
    <property type="term" value="F:ubiquitin protein ligase activity"/>
    <property type="evidence" value="ECO:0007669"/>
    <property type="project" value="UniProtKB-EC"/>
</dbReference>
<feature type="zinc finger region" description="C3H1-type" evidence="6">
    <location>
        <begin position="1"/>
        <end position="27"/>
    </location>
</feature>
<reference evidence="8 10" key="2">
    <citation type="submission" date="2018-11" db="EMBL/GenBank/DDBJ databases">
        <authorList>
            <consortium name="Pathogen Informatics"/>
        </authorList>
    </citation>
    <scope>NUCLEOTIDE SEQUENCE [LARGE SCALE GENOMIC DNA]</scope>
</reference>
<keyword evidence="3 6" id="KW-0479">Metal-binding</keyword>
<evidence type="ECO:0000259" key="7">
    <source>
        <dbReference type="PROSITE" id="PS50103"/>
    </source>
</evidence>
<gene>
    <name evidence="8" type="ORF">HDID_LOCUS7693</name>
    <name evidence="9" type="ORF">WMSIL1_LOCUS4240</name>
</gene>
<accession>A0A0R3SRB5</accession>
<dbReference type="InterPro" id="IPR036855">
    <property type="entry name" value="Znf_CCCH_sf"/>
</dbReference>
<evidence type="ECO:0000256" key="4">
    <source>
        <dbReference type="ARBA" id="ARBA00022771"/>
    </source>
</evidence>
<comment type="catalytic activity">
    <reaction evidence="1">
        <text>S-ubiquitinyl-[E2 ubiquitin-conjugating enzyme]-L-cysteine + [acceptor protein]-L-lysine = [E2 ubiquitin-conjugating enzyme]-L-cysteine + N(6)-ubiquitinyl-[acceptor protein]-L-lysine.</text>
        <dbReference type="EC" id="2.3.2.27"/>
    </reaction>
</comment>
<dbReference type="GO" id="GO:0008270">
    <property type="term" value="F:zinc ion binding"/>
    <property type="evidence" value="ECO:0007669"/>
    <property type="project" value="UniProtKB-KW"/>
</dbReference>
<name>A0A0R3SRB5_HYMDI</name>
<dbReference type="SMART" id="SM00356">
    <property type="entry name" value="ZnF_C3H1"/>
    <property type="match status" value="2"/>
</dbReference>
<sequence>MSSRKCRYYLAGYCRNGNSCPFIHVNPYDSQPDQRIPTLSPMVLRTCRFYLKGYCAYGDGCEFFHPPRGINICVGNQSVTESGVQKSETEKVMDSETANSTPYLQGFSFKQTLESLFQEKTKDPETLGDFGYQPEEVYSREENLSAEELKIYSNEEEDAFSYIPLLPPPQNLCI</sequence>
<evidence type="ECO:0000256" key="3">
    <source>
        <dbReference type="ARBA" id="ARBA00022723"/>
    </source>
</evidence>
<dbReference type="PROSITE" id="PS50103">
    <property type="entry name" value="ZF_C3H1"/>
    <property type="match status" value="2"/>
</dbReference>
<reference evidence="9 11" key="3">
    <citation type="submission" date="2019-07" db="EMBL/GenBank/DDBJ databases">
        <authorList>
            <person name="Jastrzebski P J."/>
            <person name="Paukszto L."/>
            <person name="Jastrzebski P J."/>
        </authorList>
    </citation>
    <scope>NUCLEOTIDE SEQUENCE [LARGE SCALE GENOMIC DNA]</scope>
    <source>
        <strain evidence="9 11">WMS-il1</strain>
    </source>
</reference>
<dbReference type="Proteomes" id="UP000321570">
    <property type="component" value="Unassembled WGS sequence"/>
</dbReference>
<evidence type="ECO:0000313" key="10">
    <source>
        <dbReference type="Proteomes" id="UP000274504"/>
    </source>
</evidence>
<dbReference type="OrthoDB" id="411372at2759"/>
<dbReference type="InterPro" id="IPR000571">
    <property type="entry name" value="Znf_CCCH"/>
</dbReference>
<keyword evidence="4 6" id="KW-0863">Zinc-finger</keyword>
<feature type="domain" description="C3H1-type" evidence="7">
    <location>
        <begin position="41"/>
        <end position="68"/>
    </location>
</feature>
<dbReference type="PANTHER" id="PTHR11224">
    <property type="entry name" value="MAKORIN-RELATED"/>
    <property type="match status" value="1"/>
</dbReference>
<feature type="zinc finger region" description="C3H1-type" evidence="6">
    <location>
        <begin position="41"/>
        <end position="68"/>
    </location>
</feature>
<dbReference type="Proteomes" id="UP000274504">
    <property type="component" value="Unassembled WGS sequence"/>
</dbReference>
<dbReference type="Pfam" id="PF00642">
    <property type="entry name" value="zf-CCCH"/>
    <property type="match status" value="1"/>
</dbReference>
<dbReference type="Gene3D" id="4.10.1000.10">
    <property type="entry name" value="Zinc finger, CCCH-type"/>
    <property type="match status" value="2"/>
</dbReference>
<evidence type="ECO:0000256" key="6">
    <source>
        <dbReference type="PROSITE-ProRule" id="PRU00723"/>
    </source>
</evidence>
<keyword evidence="11" id="KW-1185">Reference proteome</keyword>
<dbReference type="PANTHER" id="PTHR11224:SF10">
    <property type="entry name" value="IP09428P-RELATED"/>
    <property type="match status" value="1"/>
</dbReference>
<dbReference type="EMBL" id="CABIJS010000122">
    <property type="protein sequence ID" value="VUZ43909.1"/>
    <property type="molecule type" value="Genomic_DNA"/>
</dbReference>
<evidence type="ECO:0000256" key="1">
    <source>
        <dbReference type="ARBA" id="ARBA00000900"/>
    </source>
</evidence>
<protein>
    <recommendedName>
        <fullName evidence="2">RING-type E3 ubiquitin transferase</fullName>
        <ecNumber evidence="2">2.3.2.27</ecNumber>
    </recommendedName>
</protein>
<keyword evidence="5 6" id="KW-0862">Zinc</keyword>
<dbReference type="WBParaSite" id="HDID_0000769501-mRNA-1">
    <property type="protein sequence ID" value="HDID_0000769501-mRNA-1"/>
    <property type="gene ID" value="HDID_0000769501"/>
</dbReference>
<organism evidence="12">
    <name type="scientific">Hymenolepis diminuta</name>
    <name type="common">Rat tapeworm</name>
    <dbReference type="NCBI Taxonomy" id="6216"/>
    <lineage>
        <taxon>Eukaryota</taxon>
        <taxon>Metazoa</taxon>
        <taxon>Spiralia</taxon>
        <taxon>Lophotrochozoa</taxon>
        <taxon>Platyhelminthes</taxon>
        <taxon>Cestoda</taxon>
        <taxon>Eucestoda</taxon>
        <taxon>Cyclophyllidea</taxon>
        <taxon>Hymenolepididae</taxon>
        <taxon>Hymenolepis</taxon>
    </lineage>
</organism>
<dbReference type="InterPro" id="IPR045072">
    <property type="entry name" value="MKRN-like"/>
</dbReference>
<dbReference type="AlphaFoldDB" id="A0A0R3SRB5"/>